<dbReference type="GO" id="GO:0005886">
    <property type="term" value="C:plasma membrane"/>
    <property type="evidence" value="ECO:0007669"/>
    <property type="project" value="UniProtKB-SubCell"/>
</dbReference>
<keyword evidence="6" id="KW-0472">Membrane</keyword>
<evidence type="ECO:0000256" key="8">
    <source>
        <dbReference type="ARBA" id="ARBA00038408"/>
    </source>
</evidence>
<accession>A0AA50Q8I6</accession>
<evidence type="ECO:0000256" key="11">
    <source>
        <dbReference type="PROSITE-ProRule" id="PRU00278"/>
    </source>
</evidence>
<dbReference type="PANTHER" id="PTHR47529:SF1">
    <property type="entry name" value="PERIPLASMIC CHAPERONE PPID"/>
    <property type="match status" value="1"/>
</dbReference>
<dbReference type="KEGG" id="ope:PU634_05615"/>
<protein>
    <recommendedName>
        <fullName evidence="9">Periplasmic chaperone PpiD</fullName>
    </recommendedName>
    <alternativeName>
        <fullName evidence="10">Periplasmic folding chaperone</fullName>
    </alternativeName>
</protein>
<evidence type="ECO:0000256" key="10">
    <source>
        <dbReference type="ARBA" id="ARBA00042775"/>
    </source>
</evidence>
<dbReference type="InterPro" id="IPR046357">
    <property type="entry name" value="PPIase_dom_sf"/>
</dbReference>
<keyword evidence="7" id="KW-0143">Chaperone</keyword>
<dbReference type="InterPro" id="IPR027304">
    <property type="entry name" value="Trigger_fact/SurA_dom_sf"/>
</dbReference>
<keyword evidence="14" id="KW-1185">Reference proteome</keyword>
<dbReference type="Gene3D" id="3.10.50.40">
    <property type="match status" value="1"/>
</dbReference>
<evidence type="ECO:0000256" key="6">
    <source>
        <dbReference type="ARBA" id="ARBA00023136"/>
    </source>
</evidence>
<comment type="similarity">
    <text evidence="8">Belongs to the PpiD chaperone family.</text>
</comment>
<gene>
    <name evidence="13" type="ORF">PU634_05615</name>
</gene>
<evidence type="ECO:0000313" key="14">
    <source>
        <dbReference type="Proteomes" id="UP001223802"/>
    </source>
</evidence>
<evidence type="ECO:0000256" key="5">
    <source>
        <dbReference type="ARBA" id="ARBA00022989"/>
    </source>
</evidence>
<evidence type="ECO:0000256" key="2">
    <source>
        <dbReference type="ARBA" id="ARBA00022475"/>
    </source>
</evidence>
<keyword evidence="4" id="KW-0812">Transmembrane</keyword>
<comment type="subcellular location">
    <subcellularLocation>
        <location evidence="1">Cell inner membrane</location>
        <topology evidence="1">Single-pass type II membrane protein</topology>
        <orientation evidence="1">Periplasmic side</orientation>
    </subcellularLocation>
</comment>
<dbReference type="RefSeq" id="WP_306763080.1">
    <property type="nucleotide sequence ID" value="NZ_CP118224.1"/>
</dbReference>
<keyword evidence="2" id="KW-1003">Cell membrane</keyword>
<dbReference type="GO" id="GO:0003755">
    <property type="term" value="F:peptidyl-prolyl cis-trans isomerase activity"/>
    <property type="evidence" value="ECO:0007669"/>
    <property type="project" value="UniProtKB-KW"/>
</dbReference>
<keyword evidence="11" id="KW-0413">Isomerase</keyword>
<dbReference type="PROSITE" id="PS50198">
    <property type="entry name" value="PPIC_PPIASE_2"/>
    <property type="match status" value="1"/>
</dbReference>
<organism evidence="13 14">
    <name type="scientific">Oceanimonas pelagia</name>
    <dbReference type="NCBI Taxonomy" id="3028314"/>
    <lineage>
        <taxon>Bacteria</taxon>
        <taxon>Pseudomonadati</taxon>
        <taxon>Pseudomonadota</taxon>
        <taxon>Gammaproteobacteria</taxon>
        <taxon>Aeromonadales</taxon>
        <taxon>Aeromonadaceae</taxon>
        <taxon>Oceanimonas</taxon>
    </lineage>
</organism>
<reference evidence="13 14" key="1">
    <citation type="submission" date="2023-02" db="EMBL/GenBank/DDBJ databases">
        <title>Complete genome sequence of a novel bacterium Oceanimonas sp. NTOU-MSR1 isolated from marine coast sediment.</title>
        <authorList>
            <person name="Yang H.-T."/>
            <person name="Chen Y.-L."/>
            <person name="Ho Y.-N."/>
        </authorList>
    </citation>
    <scope>NUCLEOTIDE SEQUENCE [LARGE SCALE GENOMIC DNA]</scope>
    <source>
        <strain evidence="13 14">NTOU-MSR1</strain>
    </source>
</reference>
<dbReference type="Proteomes" id="UP001223802">
    <property type="component" value="Chromosome"/>
</dbReference>
<evidence type="ECO:0000256" key="4">
    <source>
        <dbReference type="ARBA" id="ARBA00022692"/>
    </source>
</evidence>
<dbReference type="InterPro" id="IPR000297">
    <property type="entry name" value="PPIase_PpiC"/>
</dbReference>
<name>A0AA50Q8I6_9GAMM</name>
<keyword evidence="11" id="KW-0697">Rotamase</keyword>
<dbReference type="Pfam" id="PF13145">
    <property type="entry name" value="Rotamase_2"/>
    <property type="match status" value="1"/>
</dbReference>
<keyword evidence="5" id="KW-1133">Transmembrane helix</keyword>
<evidence type="ECO:0000256" key="3">
    <source>
        <dbReference type="ARBA" id="ARBA00022519"/>
    </source>
</evidence>
<dbReference type="InterPro" id="IPR052029">
    <property type="entry name" value="PpiD_chaperone"/>
</dbReference>
<dbReference type="EMBL" id="CP118224">
    <property type="protein sequence ID" value="WMC11845.1"/>
    <property type="molecule type" value="Genomic_DNA"/>
</dbReference>
<evidence type="ECO:0000313" key="13">
    <source>
        <dbReference type="EMBL" id="WMC11845.1"/>
    </source>
</evidence>
<sequence>MFFDKLRAGAQGTTSKIILGAIILSFALAGVGSYVTRPVKEVAAVVNGDEIAAQTLENAYRNERARLESQLGEQFSQLLADPAYVAQIRRSVLEQLVEQQLIDQKIAELGLRASDDQVRNAIRALPEFQVDGQFDNDRYLQLLGRNNLNPEQLRDSIRQDLNRQMLLNAVVGSAFSLQSEAGWLDRLNHQQRSASLVKLPLALFEARAEVSDADARAWHEAHPERFQRPEQVKLNYVLLAANTVSADDIDEQAIADYYAANQASYTQPEQRRVAHIMVSKGEGAEQRIQAIAERLAAGEEFAELAKTESDDTFTGEDGGELDWMEAGTLDPAFDAAAFALTAEGEVSGVVESEFGLHLIKLLEVRPAQTKPLEDVRDTIAERLAADQAADDFYHREQRLAELAFEFPDSLDMAADELGLTVHSTDFVSANELPAALNDARVVSKAFSLELREQRMNSELIELGDNQAAVIRVLDYRPAATRDFDDVRAEARELALKDKAAELAQQAADELMQLWARGDIADWLTERELSVTELADVTRESAQDPALLNALFAMPAPAEQPSLRTVPLSGGDLAVLRLNAVITPESPSDQLALIRQGQSRVQGQRDYQSLINALKAAADIEYRQLESEDDSFF</sequence>
<proteinExistence type="inferred from homology"/>
<dbReference type="AlphaFoldDB" id="A0AA50Q8I6"/>
<evidence type="ECO:0000259" key="12">
    <source>
        <dbReference type="PROSITE" id="PS50198"/>
    </source>
</evidence>
<evidence type="ECO:0000256" key="1">
    <source>
        <dbReference type="ARBA" id="ARBA00004382"/>
    </source>
</evidence>
<dbReference type="Pfam" id="PF13624">
    <property type="entry name" value="SurA_N_3"/>
    <property type="match status" value="1"/>
</dbReference>
<evidence type="ECO:0000256" key="9">
    <source>
        <dbReference type="ARBA" id="ARBA00040743"/>
    </source>
</evidence>
<keyword evidence="3" id="KW-0997">Cell inner membrane</keyword>
<dbReference type="Gene3D" id="1.10.4030.10">
    <property type="entry name" value="Porin chaperone SurA, peptide-binding domain"/>
    <property type="match status" value="1"/>
</dbReference>
<dbReference type="SUPFAM" id="SSF109998">
    <property type="entry name" value="Triger factor/SurA peptide-binding domain-like"/>
    <property type="match status" value="1"/>
</dbReference>
<dbReference type="SUPFAM" id="SSF54534">
    <property type="entry name" value="FKBP-like"/>
    <property type="match status" value="1"/>
</dbReference>
<dbReference type="PANTHER" id="PTHR47529">
    <property type="entry name" value="PEPTIDYL-PROLYL CIS-TRANS ISOMERASE D"/>
    <property type="match status" value="1"/>
</dbReference>
<evidence type="ECO:0000256" key="7">
    <source>
        <dbReference type="ARBA" id="ARBA00023186"/>
    </source>
</evidence>
<feature type="domain" description="PpiC" evidence="12">
    <location>
        <begin position="268"/>
        <end position="363"/>
    </location>
</feature>